<dbReference type="Proteomes" id="UP000729402">
    <property type="component" value="Unassembled WGS sequence"/>
</dbReference>
<evidence type="ECO:0000313" key="4">
    <source>
        <dbReference type="EMBL" id="KAG8092728.1"/>
    </source>
</evidence>
<dbReference type="EMBL" id="JAAALK010000080">
    <property type="protein sequence ID" value="KAG8092728.1"/>
    <property type="molecule type" value="Genomic_DNA"/>
</dbReference>
<evidence type="ECO:0000313" key="5">
    <source>
        <dbReference type="Proteomes" id="UP000729402"/>
    </source>
</evidence>
<proteinExistence type="inferred from homology"/>
<reference evidence="4" key="2">
    <citation type="submission" date="2021-02" db="EMBL/GenBank/DDBJ databases">
        <authorList>
            <person name="Kimball J.A."/>
            <person name="Haas M.W."/>
            <person name="Macchietto M."/>
            <person name="Kono T."/>
            <person name="Duquette J."/>
            <person name="Shao M."/>
        </authorList>
    </citation>
    <scope>NUCLEOTIDE SEQUENCE</scope>
    <source>
        <tissue evidence="4">Fresh leaf tissue</tissue>
    </source>
</reference>
<dbReference type="PANTHER" id="PTHR33155">
    <property type="entry name" value="FANTASTIC FOUR-LIKE PROTEIN (DUF3049)"/>
    <property type="match status" value="1"/>
</dbReference>
<evidence type="ECO:0000259" key="3">
    <source>
        <dbReference type="Pfam" id="PF11250"/>
    </source>
</evidence>
<keyword evidence="5" id="KW-1185">Reference proteome</keyword>
<gene>
    <name evidence="4" type="ORF">GUJ93_ZPchr0012g20015</name>
</gene>
<comment type="caution">
    <text evidence="4">The sequence shown here is derived from an EMBL/GenBank/DDBJ whole genome shotgun (WGS) entry which is preliminary data.</text>
</comment>
<evidence type="ECO:0000256" key="1">
    <source>
        <dbReference type="ARBA" id="ARBA00008690"/>
    </source>
</evidence>
<reference evidence="4" key="1">
    <citation type="journal article" date="2021" name="bioRxiv">
        <title>Whole Genome Assembly and Annotation of Northern Wild Rice, Zizania palustris L., Supports a Whole Genome Duplication in the Zizania Genus.</title>
        <authorList>
            <person name="Haas M."/>
            <person name="Kono T."/>
            <person name="Macchietto M."/>
            <person name="Millas R."/>
            <person name="McGilp L."/>
            <person name="Shao M."/>
            <person name="Duquette J."/>
            <person name="Hirsch C.N."/>
            <person name="Kimball J."/>
        </authorList>
    </citation>
    <scope>NUCLEOTIDE SEQUENCE</scope>
    <source>
        <tissue evidence="4">Fresh leaf tissue</tissue>
    </source>
</reference>
<feature type="domain" description="FAF" evidence="3">
    <location>
        <begin position="79"/>
        <end position="132"/>
    </location>
</feature>
<dbReference type="OrthoDB" id="684208at2759"/>
<dbReference type="InterPro" id="IPR046431">
    <property type="entry name" value="FAF_dom"/>
</dbReference>
<organism evidence="4 5">
    <name type="scientific">Zizania palustris</name>
    <name type="common">Northern wild rice</name>
    <dbReference type="NCBI Taxonomy" id="103762"/>
    <lineage>
        <taxon>Eukaryota</taxon>
        <taxon>Viridiplantae</taxon>
        <taxon>Streptophyta</taxon>
        <taxon>Embryophyta</taxon>
        <taxon>Tracheophyta</taxon>
        <taxon>Spermatophyta</taxon>
        <taxon>Magnoliopsida</taxon>
        <taxon>Liliopsida</taxon>
        <taxon>Poales</taxon>
        <taxon>Poaceae</taxon>
        <taxon>BOP clade</taxon>
        <taxon>Oryzoideae</taxon>
        <taxon>Oryzeae</taxon>
        <taxon>Zizaniinae</taxon>
        <taxon>Zizania</taxon>
    </lineage>
</organism>
<dbReference type="InterPro" id="IPR021410">
    <property type="entry name" value="FAF"/>
</dbReference>
<sequence>MRQLSAAVGLQTIIAPDSHRRPGGNVATRTMAASPCSVGCGLNDGGRDVGGALFVGEGEGDGDGGCWVMYGWRRRLRRLPPLIPSLRRAGSAPWSLARTRTSDGRLVVYKEPAPPRGRVVARKVEDRLVLDLVERDDHAPPPPPPRRRSFTSIAQEPAETTDVEEASDELGIAHRDDPMTAASPAAASAPTLSPACSVSPPPLPAMAWSPLVCAEGCYEDVIRSSSLPKMPLILARMVH</sequence>
<dbReference type="Pfam" id="PF11250">
    <property type="entry name" value="FAF"/>
    <property type="match status" value="1"/>
</dbReference>
<protein>
    <recommendedName>
        <fullName evidence="3">FAF domain-containing protein</fullName>
    </recommendedName>
</protein>
<comment type="similarity">
    <text evidence="1">Belongs to the fantastic four family.</text>
</comment>
<name>A0A8J6BWG9_ZIZPA</name>
<dbReference type="AlphaFoldDB" id="A0A8J6BWG9"/>
<feature type="region of interest" description="Disordered" evidence="2">
    <location>
        <begin position="132"/>
        <end position="167"/>
    </location>
</feature>
<evidence type="ECO:0000256" key="2">
    <source>
        <dbReference type="SAM" id="MobiDB-lite"/>
    </source>
</evidence>
<dbReference type="PANTHER" id="PTHR33155:SF39">
    <property type="entry name" value="OS06G0224000 PROTEIN"/>
    <property type="match status" value="1"/>
</dbReference>
<accession>A0A8J6BWG9</accession>